<organism evidence="1 2">
    <name type="scientific">Glossina austeni</name>
    <name type="common">Savannah tsetse fly</name>
    <dbReference type="NCBI Taxonomy" id="7395"/>
    <lineage>
        <taxon>Eukaryota</taxon>
        <taxon>Metazoa</taxon>
        <taxon>Ecdysozoa</taxon>
        <taxon>Arthropoda</taxon>
        <taxon>Hexapoda</taxon>
        <taxon>Insecta</taxon>
        <taxon>Pterygota</taxon>
        <taxon>Neoptera</taxon>
        <taxon>Endopterygota</taxon>
        <taxon>Diptera</taxon>
        <taxon>Brachycera</taxon>
        <taxon>Muscomorpha</taxon>
        <taxon>Hippoboscoidea</taxon>
        <taxon>Glossinidae</taxon>
        <taxon>Glossina</taxon>
    </lineage>
</organism>
<reference evidence="1" key="1">
    <citation type="submission" date="2020-05" db="UniProtKB">
        <authorList>
            <consortium name="EnsemblMetazoa"/>
        </authorList>
    </citation>
    <scope>IDENTIFICATION</scope>
    <source>
        <strain evidence="1">TTRI</strain>
    </source>
</reference>
<name>A0A1A9VFQ8_GLOAU</name>
<proteinExistence type="predicted"/>
<sequence length="168" mass="17715">MNSIAKNGVPCTGKPLYSTLIEWPPTVMGVNSAVKPACISPVTRTASIICVPTSVGTNSMRAAPFAASWVTLAFSLDLLGPKTVATHSPFARLCPGGGSISKTAGVLAGTRRVDSPNAVKPGVDMISTVKHTVKHCCAETDRHRDELMLTENGKSCNFKISSMEVKQE</sequence>
<dbReference type="VEuPathDB" id="VectorBase:GAUT035797"/>
<evidence type="ECO:0000313" key="1">
    <source>
        <dbReference type="EnsemblMetazoa" id="GAUT035797-PA"/>
    </source>
</evidence>
<evidence type="ECO:0000313" key="2">
    <source>
        <dbReference type="Proteomes" id="UP000078200"/>
    </source>
</evidence>
<dbReference type="AlphaFoldDB" id="A0A1A9VFQ8"/>
<accession>A0A1A9VFQ8</accession>
<dbReference type="Proteomes" id="UP000078200">
    <property type="component" value="Unassembled WGS sequence"/>
</dbReference>
<keyword evidence="2" id="KW-1185">Reference proteome</keyword>
<protein>
    <submittedName>
        <fullName evidence="1">Uncharacterized protein</fullName>
    </submittedName>
</protein>
<dbReference type="EnsemblMetazoa" id="GAUT035797-RA">
    <property type="protein sequence ID" value="GAUT035797-PA"/>
    <property type="gene ID" value="GAUT035797"/>
</dbReference>